<feature type="domain" description="PapC-like C-terminal" evidence="10">
    <location>
        <begin position="762"/>
        <end position="825"/>
    </location>
</feature>
<keyword evidence="7" id="KW-0472">Membrane</keyword>
<evidence type="ECO:0000256" key="8">
    <source>
        <dbReference type="ARBA" id="ARBA00023237"/>
    </source>
</evidence>
<dbReference type="Pfam" id="PF13953">
    <property type="entry name" value="PapC_C"/>
    <property type="match status" value="1"/>
</dbReference>
<evidence type="ECO:0000256" key="1">
    <source>
        <dbReference type="ARBA" id="ARBA00004571"/>
    </source>
</evidence>
<gene>
    <name evidence="12" type="ORF">SAMN04490188_2317</name>
</gene>
<keyword evidence="4" id="KW-1134">Transmembrane beta strand</keyword>
<dbReference type="Pfam" id="PF00577">
    <property type="entry name" value="Usher"/>
    <property type="match status" value="1"/>
</dbReference>
<dbReference type="Gene3D" id="2.60.40.3110">
    <property type="match status" value="1"/>
</dbReference>
<dbReference type="InterPro" id="IPR025885">
    <property type="entry name" value="PapC_N"/>
</dbReference>
<dbReference type="PANTHER" id="PTHR30451:SF8">
    <property type="entry name" value="FIMBRIAL USHER PROTEIN"/>
    <property type="match status" value="1"/>
</dbReference>
<evidence type="ECO:0000259" key="10">
    <source>
        <dbReference type="Pfam" id="PF13953"/>
    </source>
</evidence>
<feature type="compositionally biased region" description="Acidic residues" evidence="9">
    <location>
        <begin position="853"/>
        <end position="873"/>
    </location>
</feature>
<protein>
    <submittedName>
        <fullName evidence="12">Outer membrane usher protein FimD/PapC</fullName>
    </submittedName>
</protein>
<dbReference type="InterPro" id="IPR042186">
    <property type="entry name" value="FimD_plug_dom"/>
</dbReference>
<dbReference type="RefSeq" id="WP_235862377.1">
    <property type="nucleotide sequence ID" value="NZ_FNTT01000002.1"/>
</dbReference>
<comment type="similarity">
    <text evidence="2">Belongs to the fimbrial export usher family.</text>
</comment>
<proteinExistence type="inferred from homology"/>
<evidence type="ECO:0000256" key="9">
    <source>
        <dbReference type="SAM" id="MobiDB-lite"/>
    </source>
</evidence>
<dbReference type="Gene3D" id="2.60.40.2070">
    <property type="match status" value="1"/>
</dbReference>
<dbReference type="SUPFAM" id="SSF141729">
    <property type="entry name" value="FimD N-terminal domain-like"/>
    <property type="match status" value="1"/>
</dbReference>
<keyword evidence="3" id="KW-0813">Transport</keyword>
<evidence type="ECO:0000259" key="11">
    <source>
        <dbReference type="Pfam" id="PF13954"/>
    </source>
</evidence>
<keyword evidence="5" id="KW-0812">Transmembrane</keyword>
<dbReference type="Proteomes" id="UP000183915">
    <property type="component" value="Unassembled WGS sequence"/>
</dbReference>
<name>A0ABY0YVA7_9PSED</name>
<dbReference type="InterPro" id="IPR037224">
    <property type="entry name" value="PapC_N_sf"/>
</dbReference>
<evidence type="ECO:0000256" key="7">
    <source>
        <dbReference type="ARBA" id="ARBA00023136"/>
    </source>
</evidence>
<comment type="subcellular location">
    <subcellularLocation>
        <location evidence="1">Cell outer membrane</location>
        <topology evidence="1">Multi-pass membrane protein</topology>
    </subcellularLocation>
</comment>
<keyword evidence="8" id="KW-0998">Cell outer membrane</keyword>
<keyword evidence="13" id="KW-1185">Reference proteome</keyword>
<evidence type="ECO:0000256" key="2">
    <source>
        <dbReference type="ARBA" id="ARBA00008064"/>
    </source>
</evidence>
<sequence length="873" mass="93322">MMTVMQAEPCLVVRNGGRRFVCGRGAGGLWSRKLILSAAIWCGTGGYVLAQGLGKAGETLAQFDTSILSSRGIDPGVSDYFRHAPRFHEGTRVVSLRVNGNQLGLTEARFDREGELCFTQVLLDKAGLRVPAATVDQGEWSEPACHDFLAQYPNTVVSLRPNREEVALVVPSEAFRELGLDEGMFSRGGLAGLLNYDVLGLESQSRSGGASRYLSVATEAGVNLGDWIVRSRQLNTSINGVQRSEHLYAYAQRDLLPWQSTFQLGQLSSNSPVFGGVQFSGLQFFPDGVKRNAGASGAVVEGLALSQSRVEVRQSGALIYTTLVPEGPFTLSNLPLLNGTSDLEVSVIEENGAEQRFVVPAASFRGAAPAQSGYYVSLGQVRASEGSEGDQPLLAMGSASWGLGRSSALSTGLVGAQTYQAAGLGLDTRPMENLTLGARGNVSRDKASGESGARSSLSLGTSLADNLDLTLSATRQTPGYREVSQIHYVDRHTDRDDFLASRFKDQYTAGLSWFDPALGGFSVGYSRSSQFDDQAYARLHGSWSKSFKHASVSAYIDSAVGASGSYDEGVSVRLQVSVPLGKDRRARSSIRHQGSRSTMTAAYSERVNEYLNYEVGAEQGLNHPQSLTRGTVNATPRYTQVGLTASQDRFSTNYSGYLKGGVVAHGQGMTFSPYRVQETFGVVSLAGVPGARISTPQGPVWTDAKGRAVIASLPAYNNSRLEVDTRSLPKRVDIQNGTKVLSAGRGSFNAVDFSVVNVRRLLLHARDEGGQALPHGVSVLADNDDFLTSVAGDGMIFIGDIGGQQALKVALSDSRTCQLQFELTEDNDEDLPYESASAVCRDLQSNEALATAEEPELPELLDGDTDAGEPSES</sequence>
<organism evidence="12 13">
    <name type="scientific">Pseudomonas kilonensis</name>
    <dbReference type="NCBI Taxonomy" id="132476"/>
    <lineage>
        <taxon>Bacteria</taxon>
        <taxon>Pseudomonadati</taxon>
        <taxon>Pseudomonadota</taxon>
        <taxon>Gammaproteobacteria</taxon>
        <taxon>Pseudomonadales</taxon>
        <taxon>Pseudomonadaceae</taxon>
        <taxon>Pseudomonas</taxon>
    </lineage>
</organism>
<evidence type="ECO:0000256" key="3">
    <source>
        <dbReference type="ARBA" id="ARBA00022448"/>
    </source>
</evidence>
<dbReference type="PANTHER" id="PTHR30451">
    <property type="entry name" value="OUTER MEMBRANE USHER PROTEIN"/>
    <property type="match status" value="1"/>
</dbReference>
<reference evidence="12 13" key="1">
    <citation type="submission" date="2016-10" db="EMBL/GenBank/DDBJ databases">
        <authorList>
            <person name="Varghese N."/>
            <person name="Submissions S."/>
        </authorList>
    </citation>
    <scope>NUCLEOTIDE SEQUENCE [LARGE SCALE GENOMIC DNA]</scope>
    <source>
        <strain evidence="12 13">BS3780</strain>
    </source>
</reference>
<dbReference type="Pfam" id="PF13954">
    <property type="entry name" value="PapC_N"/>
    <property type="match status" value="1"/>
</dbReference>
<comment type="caution">
    <text evidence="12">The sequence shown here is derived from an EMBL/GenBank/DDBJ whole genome shotgun (WGS) entry which is preliminary data.</text>
</comment>
<dbReference type="Gene3D" id="2.60.40.2610">
    <property type="entry name" value="Outer membrane usher protein FimD, plug domain"/>
    <property type="match status" value="1"/>
</dbReference>
<evidence type="ECO:0000256" key="6">
    <source>
        <dbReference type="ARBA" id="ARBA00022729"/>
    </source>
</evidence>
<accession>A0ABY0YVA7</accession>
<feature type="region of interest" description="Disordered" evidence="9">
    <location>
        <begin position="846"/>
        <end position="873"/>
    </location>
</feature>
<feature type="domain" description="PapC N-terminal" evidence="11">
    <location>
        <begin position="62"/>
        <end position="198"/>
    </location>
</feature>
<dbReference type="InterPro" id="IPR000015">
    <property type="entry name" value="Fimb_usher"/>
</dbReference>
<dbReference type="InterPro" id="IPR043142">
    <property type="entry name" value="PapC-like_C_sf"/>
</dbReference>
<evidence type="ECO:0000313" key="13">
    <source>
        <dbReference type="Proteomes" id="UP000183915"/>
    </source>
</evidence>
<keyword evidence="6" id="KW-0732">Signal</keyword>
<dbReference type="Gene3D" id="3.10.20.410">
    <property type="match status" value="1"/>
</dbReference>
<evidence type="ECO:0000256" key="5">
    <source>
        <dbReference type="ARBA" id="ARBA00022692"/>
    </source>
</evidence>
<evidence type="ECO:0000313" key="12">
    <source>
        <dbReference type="EMBL" id="SEE01400.1"/>
    </source>
</evidence>
<dbReference type="InterPro" id="IPR025949">
    <property type="entry name" value="PapC-like_C"/>
</dbReference>
<evidence type="ECO:0000256" key="4">
    <source>
        <dbReference type="ARBA" id="ARBA00022452"/>
    </source>
</evidence>
<dbReference type="EMBL" id="FNTT01000002">
    <property type="protein sequence ID" value="SEE01400.1"/>
    <property type="molecule type" value="Genomic_DNA"/>
</dbReference>